<dbReference type="AlphaFoldDB" id="A0A1H0SJ10"/>
<dbReference type="Proteomes" id="UP000198741">
    <property type="component" value="Chromosome I"/>
</dbReference>
<keyword evidence="1" id="KW-0472">Membrane</keyword>
<proteinExistence type="predicted"/>
<feature type="transmembrane region" description="Helical" evidence="1">
    <location>
        <begin position="49"/>
        <end position="75"/>
    </location>
</feature>
<gene>
    <name evidence="2" type="ORF">SAMN04515671_4105</name>
</gene>
<reference evidence="2 3" key="1">
    <citation type="submission" date="2016-10" db="EMBL/GenBank/DDBJ databases">
        <authorList>
            <person name="de Groot N.N."/>
        </authorList>
    </citation>
    <scope>NUCLEOTIDE SEQUENCE [LARGE SCALE GENOMIC DNA]</scope>
    <source>
        <strain evidence="3">P4-7,KCTC 19426,CECT 7604</strain>
    </source>
</reference>
<organism evidence="2 3">
    <name type="scientific">Nakamurella panacisegetis</name>
    <dbReference type="NCBI Taxonomy" id="1090615"/>
    <lineage>
        <taxon>Bacteria</taxon>
        <taxon>Bacillati</taxon>
        <taxon>Actinomycetota</taxon>
        <taxon>Actinomycetes</taxon>
        <taxon>Nakamurellales</taxon>
        <taxon>Nakamurellaceae</taxon>
        <taxon>Nakamurella</taxon>
    </lineage>
</organism>
<keyword evidence="1" id="KW-1133">Transmembrane helix</keyword>
<name>A0A1H0SJ10_9ACTN</name>
<protein>
    <submittedName>
        <fullName evidence="2">Uncharacterized protein</fullName>
    </submittedName>
</protein>
<sequence>MNAITMGYDIGPEHGYRPGDVGAAPALVGHIPSVQARVRAGRMGKVDDVIGRISIFVVFVMWVVIPVLGGLNIILGP</sequence>
<keyword evidence="1" id="KW-0812">Transmembrane</keyword>
<evidence type="ECO:0000256" key="1">
    <source>
        <dbReference type="SAM" id="Phobius"/>
    </source>
</evidence>
<evidence type="ECO:0000313" key="3">
    <source>
        <dbReference type="Proteomes" id="UP000198741"/>
    </source>
</evidence>
<accession>A0A1H0SJ10</accession>
<keyword evidence="3" id="KW-1185">Reference proteome</keyword>
<dbReference type="STRING" id="1090615.SAMN04515671_4105"/>
<dbReference type="EMBL" id="LT629710">
    <property type="protein sequence ID" value="SDP41136.1"/>
    <property type="molecule type" value="Genomic_DNA"/>
</dbReference>
<dbReference type="RefSeq" id="WP_090479769.1">
    <property type="nucleotide sequence ID" value="NZ_LT629710.1"/>
</dbReference>
<evidence type="ECO:0000313" key="2">
    <source>
        <dbReference type="EMBL" id="SDP41136.1"/>
    </source>
</evidence>